<sequence length="135" mass="14762">MPCSNCSKSALLDSPYALPLSPAKLTKRDCLVCLPAACICCGITTPIPRSVSRVKLALCLFSRTLAVLLLIHLSLIFYVLPYPHLIPYPPLHLVPIASSAKDHSCAFSDPLSPILSIRSRILIISSRLLIHYIVE</sequence>
<feature type="transmembrane region" description="Helical" evidence="1">
    <location>
        <begin position="56"/>
        <end position="80"/>
    </location>
</feature>
<dbReference type="AlphaFoldDB" id="A0ABD2QDZ7"/>
<reference evidence="2 3" key="1">
    <citation type="submission" date="2024-11" db="EMBL/GenBank/DDBJ databases">
        <title>Adaptive evolution of stress response genes in parasites aligns with host niche diversity.</title>
        <authorList>
            <person name="Hahn C."/>
            <person name="Resl P."/>
        </authorList>
    </citation>
    <scope>NUCLEOTIDE SEQUENCE [LARGE SCALE GENOMIC DNA]</scope>
    <source>
        <strain evidence="2">EGGRZ-B1_66</strain>
        <tissue evidence="2">Body</tissue>
    </source>
</reference>
<proteinExistence type="predicted"/>
<keyword evidence="1" id="KW-1133">Transmembrane helix</keyword>
<evidence type="ECO:0000313" key="2">
    <source>
        <dbReference type="EMBL" id="KAL3317762.1"/>
    </source>
</evidence>
<keyword evidence="1" id="KW-0472">Membrane</keyword>
<keyword evidence="3" id="KW-1185">Reference proteome</keyword>
<gene>
    <name evidence="2" type="ORF">Ciccas_003590</name>
</gene>
<name>A0ABD2QDZ7_9PLAT</name>
<evidence type="ECO:0000313" key="3">
    <source>
        <dbReference type="Proteomes" id="UP001626550"/>
    </source>
</evidence>
<accession>A0ABD2QDZ7</accession>
<organism evidence="2 3">
    <name type="scientific">Cichlidogyrus casuarinus</name>
    <dbReference type="NCBI Taxonomy" id="1844966"/>
    <lineage>
        <taxon>Eukaryota</taxon>
        <taxon>Metazoa</taxon>
        <taxon>Spiralia</taxon>
        <taxon>Lophotrochozoa</taxon>
        <taxon>Platyhelminthes</taxon>
        <taxon>Monogenea</taxon>
        <taxon>Monopisthocotylea</taxon>
        <taxon>Dactylogyridea</taxon>
        <taxon>Ancyrocephalidae</taxon>
        <taxon>Cichlidogyrus</taxon>
    </lineage>
</organism>
<dbReference type="Proteomes" id="UP001626550">
    <property type="component" value="Unassembled WGS sequence"/>
</dbReference>
<comment type="caution">
    <text evidence="2">The sequence shown here is derived from an EMBL/GenBank/DDBJ whole genome shotgun (WGS) entry which is preliminary data.</text>
</comment>
<evidence type="ECO:0000256" key="1">
    <source>
        <dbReference type="SAM" id="Phobius"/>
    </source>
</evidence>
<keyword evidence="1" id="KW-0812">Transmembrane</keyword>
<protein>
    <submittedName>
        <fullName evidence="2">Uncharacterized protein</fullName>
    </submittedName>
</protein>
<dbReference type="EMBL" id="JBJKFK010000335">
    <property type="protein sequence ID" value="KAL3317762.1"/>
    <property type="molecule type" value="Genomic_DNA"/>
</dbReference>